<dbReference type="Gene3D" id="3.30.1380.10">
    <property type="match status" value="1"/>
</dbReference>
<reference evidence="2 3" key="1">
    <citation type="submission" date="2019-08" db="EMBL/GenBank/DDBJ databases">
        <title>In-depth cultivation of the pig gut microbiome towards novel bacterial diversity and tailored functional studies.</title>
        <authorList>
            <person name="Wylensek D."/>
            <person name="Hitch T.C.A."/>
            <person name="Clavel T."/>
        </authorList>
    </citation>
    <scope>NUCLEOTIDE SEQUENCE [LARGE SCALE GENOMIC DNA]</scope>
    <source>
        <strain evidence="2 3">LKV-472-APC-3</strain>
    </source>
</reference>
<comment type="caution">
    <text evidence="2">The sequence shown here is derived from an EMBL/GenBank/DDBJ whole genome shotgun (WGS) entry which is preliminary data.</text>
</comment>
<feature type="domain" description="D-alanyl-D-alanine carboxypeptidase-like core" evidence="1">
    <location>
        <begin position="165"/>
        <end position="291"/>
    </location>
</feature>
<dbReference type="RefSeq" id="WP_154556487.1">
    <property type="nucleotide sequence ID" value="NZ_VUMR01000053.1"/>
</dbReference>
<dbReference type="GO" id="GO:0008233">
    <property type="term" value="F:peptidase activity"/>
    <property type="evidence" value="ECO:0007669"/>
    <property type="project" value="InterPro"/>
</dbReference>
<dbReference type="InterPro" id="IPR052179">
    <property type="entry name" value="DD-CPase-like"/>
</dbReference>
<dbReference type="InterPro" id="IPR003709">
    <property type="entry name" value="VanY-like_core_dom"/>
</dbReference>
<dbReference type="InterPro" id="IPR058193">
    <property type="entry name" value="VanY/YodJ_core_dom"/>
</dbReference>
<dbReference type="PANTHER" id="PTHR34385">
    <property type="entry name" value="D-ALANYL-D-ALANINE CARBOXYPEPTIDASE"/>
    <property type="match status" value="1"/>
</dbReference>
<dbReference type="EMBL" id="VUMR01000053">
    <property type="protein sequence ID" value="MSS56930.1"/>
    <property type="molecule type" value="Genomic_DNA"/>
</dbReference>
<name>A0A6N7V443_9FIRM</name>
<keyword evidence="3" id="KW-1185">Reference proteome</keyword>
<dbReference type="CDD" id="cd14852">
    <property type="entry name" value="LD-carboxypeptidase"/>
    <property type="match status" value="1"/>
</dbReference>
<accession>A0A6N7V443</accession>
<evidence type="ECO:0000313" key="3">
    <source>
        <dbReference type="Proteomes" id="UP000434241"/>
    </source>
</evidence>
<dbReference type="Pfam" id="PF02557">
    <property type="entry name" value="VanY"/>
    <property type="match status" value="1"/>
</dbReference>
<dbReference type="GeneID" id="93159336"/>
<dbReference type="AlphaFoldDB" id="A0A6N7V443"/>
<evidence type="ECO:0000313" key="2">
    <source>
        <dbReference type="EMBL" id="MSS56930.1"/>
    </source>
</evidence>
<dbReference type="GO" id="GO:0006508">
    <property type="term" value="P:proteolysis"/>
    <property type="evidence" value="ECO:0007669"/>
    <property type="project" value="InterPro"/>
</dbReference>
<dbReference type="Proteomes" id="UP000434241">
    <property type="component" value="Unassembled WGS sequence"/>
</dbReference>
<proteinExistence type="predicted"/>
<dbReference type="PANTHER" id="PTHR34385:SF1">
    <property type="entry name" value="PEPTIDOGLYCAN L-ALANYL-D-GLUTAMATE ENDOPEPTIDASE CWLK"/>
    <property type="match status" value="1"/>
</dbReference>
<dbReference type="SUPFAM" id="SSF55166">
    <property type="entry name" value="Hedgehog/DD-peptidase"/>
    <property type="match status" value="1"/>
</dbReference>
<gene>
    <name evidence="2" type="ORF">FYJ55_08570</name>
</gene>
<dbReference type="InterPro" id="IPR009045">
    <property type="entry name" value="Zn_M74/Hedgehog-like"/>
</dbReference>
<evidence type="ECO:0000259" key="1">
    <source>
        <dbReference type="Pfam" id="PF02557"/>
    </source>
</evidence>
<sequence length="311" mass="36392">MKKRRRLKKKIRNRLILAFGLLITLFILITLIKGIVGLFHSDNKTMNNEKITEEIKGSETLRKAGMSEEDIKEMTSLPNYHSNRAKRYAKWKAKSVKDIVMQVNCDMDLKPYSKTTIVDDDSDMTLLVNKFYALPEGYQPSDLVPLEDYACVQGEDYSCQTVEQIEMRKEAYDAYVKFCKVAAKNDINIRAIAGYRTYEYQKGLWDYYASVNGEEYADQYYARPGQSEHNSGLAVDITFNGYNFNEIENYDGYDWILKNMHKYGFILRYPEDKTDVTQYGYESWHIRYVGKEAATKIYKNNWTLEEYHGSK</sequence>
<protein>
    <submittedName>
        <fullName evidence="2">M15 family metallopeptidase</fullName>
    </submittedName>
</protein>
<organism evidence="2 3">
    <name type="scientific">Holdemanella porci</name>
    <dbReference type="NCBI Taxonomy" id="2652276"/>
    <lineage>
        <taxon>Bacteria</taxon>
        <taxon>Bacillati</taxon>
        <taxon>Bacillota</taxon>
        <taxon>Erysipelotrichia</taxon>
        <taxon>Erysipelotrichales</taxon>
        <taxon>Erysipelotrichaceae</taxon>
        <taxon>Holdemanella</taxon>
    </lineage>
</organism>